<keyword evidence="4" id="KW-0995">Kinetochore</keyword>
<evidence type="ECO:0000256" key="3">
    <source>
        <dbReference type="ARBA" id="ARBA00022454"/>
    </source>
</evidence>
<reference evidence="9" key="1">
    <citation type="submission" date="2012-06" db="EMBL/GenBank/DDBJ databases">
        <title>The genome sequence of Coniosporium apollinis CBS 100218.</title>
        <authorList>
            <consortium name="The Broad Institute Genome Sequencing Platform"/>
            <person name="Cuomo C."/>
            <person name="Gorbushina A."/>
            <person name="Noack S."/>
            <person name="Walker B."/>
            <person name="Young S.K."/>
            <person name="Zeng Q."/>
            <person name="Gargeya S."/>
            <person name="Fitzgerald M."/>
            <person name="Haas B."/>
            <person name="Abouelleil A."/>
            <person name="Alvarado L."/>
            <person name="Arachchi H.M."/>
            <person name="Berlin A.M."/>
            <person name="Chapman S.B."/>
            <person name="Goldberg J."/>
            <person name="Griggs A."/>
            <person name="Gujja S."/>
            <person name="Hansen M."/>
            <person name="Howarth C."/>
            <person name="Imamovic A."/>
            <person name="Larimer J."/>
            <person name="McCowan C."/>
            <person name="Montmayeur A."/>
            <person name="Murphy C."/>
            <person name="Neiman D."/>
            <person name="Pearson M."/>
            <person name="Priest M."/>
            <person name="Roberts A."/>
            <person name="Saif S."/>
            <person name="Shea T."/>
            <person name="Sisk P."/>
            <person name="Sykes S."/>
            <person name="Wortman J."/>
            <person name="Nusbaum C."/>
            <person name="Birren B."/>
        </authorList>
    </citation>
    <scope>NUCLEOTIDE SEQUENCE [LARGE SCALE GENOMIC DNA]</scope>
    <source>
        <strain evidence="9">CBS 100218</strain>
    </source>
</reference>
<dbReference type="GO" id="GO:0000776">
    <property type="term" value="C:kinetochore"/>
    <property type="evidence" value="ECO:0007669"/>
    <property type="project" value="UniProtKB-KW"/>
</dbReference>
<keyword evidence="6" id="KW-0137">Centromere</keyword>
<dbReference type="SUPFAM" id="SSF47113">
    <property type="entry name" value="Histone-fold"/>
    <property type="match status" value="1"/>
</dbReference>
<dbReference type="GeneID" id="19898188"/>
<keyword evidence="5" id="KW-0539">Nucleus</keyword>
<keyword evidence="3" id="KW-0158">Chromosome</keyword>
<dbReference type="HOGENOM" id="CLU_159428_1_1_1"/>
<dbReference type="EMBL" id="JH767556">
    <property type="protein sequence ID" value="EON61661.1"/>
    <property type="molecule type" value="Genomic_DNA"/>
</dbReference>
<evidence type="ECO:0000256" key="1">
    <source>
        <dbReference type="ARBA" id="ARBA00004123"/>
    </source>
</evidence>
<dbReference type="Proteomes" id="UP000016924">
    <property type="component" value="Unassembled WGS sequence"/>
</dbReference>
<comment type="subcellular location">
    <subcellularLocation>
        <location evidence="2">Chromosome</location>
        <location evidence="2">Centromere</location>
        <location evidence="2">Kinetochore</location>
    </subcellularLocation>
    <subcellularLocation>
        <location evidence="1">Nucleus</location>
    </subcellularLocation>
</comment>
<dbReference type="GO" id="GO:0051382">
    <property type="term" value="P:kinetochore assembly"/>
    <property type="evidence" value="ECO:0007669"/>
    <property type="project" value="TreeGrafter"/>
</dbReference>
<dbReference type="GO" id="GO:0046982">
    <property type="term" value="F:protein heterodimerization activity"/>
    <property type="evidence" value="ECO:0007669"/>
    <property type="project" value="InterPro"/>
</dbReference>
<dbReference type="CDD" id="cd13732">
    <property type="entry name" value="HFD_CENP-W"/>
    <property type="match status" value="1"/>
</dbReference>
<dbReference type="InterPro" id="IPR052484">
    <property type="entry name" value="CENP-W/WIP1"/>
</dbReference>
<dbReference type="FunFam" id="1.10.20.10:FF:000075">
    <property type="entry name" value="WGS project CABT00000000 data, contig 2.56"/>
    <property type="match status" value="1"/>
</dbReference>
<evidence type="ECO:0000256" key="7">
    <source>
        <dbReference type="ARBA" id="ARBA00038432"/>
    </source>
</evidence>
<keyword evidence="9" id="KW-1185">Reference proteome</keyword>
<evidence type="ECO:0000256" key="5">
    <source>
        <dbReference type="ARBA" id="ARBA00023242"/>
    </source>
</evidence>
<evidence type="ECO:0000256" key="2">
    <source>
        <dbReference type="ARBA" id="ARBA00004629"/>
    </source>
</evidence>
<dbReference type="RefSeq" id="XP_007776978.1">
    <property type="nucleotide sequence ID" value="XM_007778788.1"/>
</dbReference>
<dbReference type="GO" id="GO:0000278">
    <property type="term" value="P:mitotic cell cycle"/>
    <property type="evidence" value="ECO:0007669"/>
    <property type="project" value="TreeGrafter"/>
</dbReference>
<evidence type="ECO:0000313" key="8">
    <source>
        <dbReference type="EMBL" id="EON61661.1"/>
    </source>
</evidence>
<evidence type="ECO:0000313" key="9">
    <source>
        <dbReference type="Proteomes" id="UP000016924"/>
    </source>
</evidence>
<evidence type="ECO:0000256" key="6">
    <source>
        <dbReference type="ARBA" id="ARBA00023328"/>
    </source>
</evidence>
<dbReference type="AlphaFoldDB" id="R7YJ71"/>
<accession>R7YJ71</accession>
<dbReference type="OrthoDB" id="2543597at2759"/>
<dbReference type="PANTHER" id="PTHR34832">
    <property type="entry name" value="CENTROMERE PROTEIN W"/>
    <property type="match status" value="1"/>
</dbReference>
<dbReference type="eggNOG" id="ENOG502SEGJ">
    <property type="taxonomic scope" value="Eukaryota"/>
</dbReference>
<dbReference type="PANTHER" id="PTHR34832:SF1">
    <property type="entry name" value="CENTROMERE PROTEIN W"/>
    <property type="match status" value="1"/>
</dbReference>
<evidence type="ECO:0000256" key="4">
    <source>
        <dbReference type="ARBA" id="ARBA00022838"/>
    </source>
</evidence>
<organism evidence="8 9">
    <name type="scientific">Coniosporium apollinis (strain CBS 100218)</name>
    <name type="common">Rock-inhabiting black yeast</name>
    <dbReference type="NCBI Taxonomy" id="1168221"/>
    <lineage>
        <taxon>Eukaryota</taxon>
        <taxon>Fungi</taxon>
        <taxon>Dikarya</taxon>
        <taxon>Ascomycota</taxon>
        <taxon>Pezizomycotina</taxon>
        <taxon>Dothideomycetes</taxon>
        <taxon>Dothideomycetes incertae sedis</taxon>
        <taxon>Coniosporium</taxon>
    </lineage>
</organism>
<evidence type="ECO:0008006" key="10">
    <source>
        <dbReference type="Google" id="ProtNLM"/>
    </source>
</evidence>
<name>R7YJ71_CONA1</name>
<sequence>MAPSQAYPRGTVKRIVKAHTKRPLSKNADIMIFLDYTLFMQDLIREASIRSKQSGEKGISATAIKKVRETSLRKFKG</sequence>
<comment type="similarity">
    <text evidence="7">Belongs to the CENP-W/WIP1 family.</text>
</comment>
<gene>
    <name evidence="8" type="ORF">W97_00877</name>
</gene>
<dbReference type="OMA" id="YILFMQE"/>
<dbReference type="GO" id="GO:0007059">
    <property type="term" value="P:chromosome segregation"/>
    <property type="evidence" value="ECO:0007669"/>
    <property type="project" value="TreeGrafter"/>
</dbReference>
<proteinExistence type="inferred from homology"/>
<dbReference type="InterPro" id="IPR009072">
    <property type="entry name" value="Histone-fold"/>
</dbReference>
<protein>
    <recommendedName>
        <fullName evidence="10">Transcription factor CBF/NF-Y/archaeal histone domain-containing protein</fullName>
    </recommendedName>
</protein>
<dbReference type="GO" id="GO:0005654">
    <property type="term" value="C:nucleoplasm"/>
    <property type="evidence" value="ECO:0007669"/>
    <property type="project" value="TreeGrafter"/>
</dbReference>
<dbReference type="STRING" id="1168221.R7YJ71"/>
<dbReference type="Gene3D" id="1.10.20.10">
    <property type="entry name" value="Histone, subunit A"/>
    <property type="match status" value="1"/>
</dbReference>